<gene>
    <name evidence="2" type="ORF">UFOPK3954_01831</name>
</gene>
<protein>
    <submittedName>
        <fullName evidence="2">Unannotated protein</fullName>
    </submittedName>
</protein>
<evidence type="ECO:0000256" key="1">
    <source>
        <dbReference type="SAM" id="MobiDB-lite"/>
    </source>
</evidence>
<organism evidence="2">
    <name type="scientific">freshwater metagenome</name>
    <dbReference type="NCBI Taxonomy" id="449393"/>
    <lineage>
        <taxon>unclassified sequences</taxon>
        <taxon>metagenomes</taxon>
        <taxon>ecological metagenomes</taxon>
    </lineage>
</organism>
<feature type="compositionally biased region" description="Basic and acidic residues" evidence="1">
    <location>
        <begin position="59"/>
        <end position="70"/>
    </location>
</feature>
<evidence type="ECO:0000313" key="2">
    <source>
        <dbReference type="EMBL" id="CAB5002713.1"/>
    </source>
</evidence>
<sequence length="81" mass="8986">MPDALGGVLVHIDELVGLDQWKVATALETRRADKNDRNALEGSLMRPRKDLSRGAVPPERVEGDREHDSGDYSTSITTRSR</sequence>
<name>A0A6J7PHQ0_9ZZZZ</name>
<reference evidence="2" key="1">
    <citation type="submission" date="2020-05" db="EMBL/GenBank/DDBJ databases">
        <authorList>
            <person name="Chiriac C."/>
            <person name="Salcher M."/>
            <person name="Ghai R."/>
            <person name="Kavagutti S V."/>
        </authorList>
    </citation>
    <scope>NUCLEOTIDE SEQUENCE</scope>
</reference>
<feature type="region of interest" description="Disordered" evidence="1">
    <location>
        <begin position="34"/>
        <end position="81"/>
    </location>
</feature>
<dbReference type="AlphaFoldDB" id="A0A6J7PHQ0"/>
<proteinExistence type="predicted"/>
<dbReference type="EMBL" id="CAFBON010000222">
    <property type="protein sequence ID" value="CAB5002713.1"/>
    <property type="molecule type" value="Genomic_DNA"/>
</dbReference>
<feature type="compositionally biased region" description="Polar residues" evidence="1">
    <location>
        <begin position="71"/>
        <end position="81"/>
    </location>
</feature>
<accession>A0A6J7PHQ0</accession>